<name>A0A225EG16_9BACT</name>
<comment type="caution">
    <text evidence="2">The sequence shown here is derived from an EMBL/GenBank/DDBJ whole genome shotgun (WGS) entry which is preliminary data.</text>
</comment>
<accession>A0A225EG16</accession>
<evidence type="ECO:0000313" key="2">
    <source>
        <dbReference type="EMBL" id="OWK47187.1"/>
    </source>
</evidence>
<keyword evidence="3" id="KW-1185">Reference proteome</keyword>
<feature type="region of interest" description="Disordered" evidence="1">
    <location>
        <begin position="1"/>
        <end position="23"/>
    </location>
</feature>
<proteinExistence type="predicted"/>
<dbReference type="EMBL" id="NIDE01000001">
    <property type="protein sequence ID" value="OWK47187.1"/>
    <property type="molecule type" value="Genomic_DNA"/>
</dbReference>
<reference evidence="3" key="1">
    <citation type="submission" date="2017-06" db="EMBL/GenBank/DDBJ databases">
        <title>Genome analysis of Fimbriiglobus ruber SP5, the first member of the order Planctomycetales with confirmed chitinolytic capability.</title>
        <authorList>
            <person name="Ravin N.V."/>
            <person name="Rakitin A.L."/>
            <person name="Ivanova A.A."/>
            <person name="Beletsky A.V."/>
            <person name="Kulichevskaya I.S."/>
            <person name="Mardanov A.V."/>
            <person name="Dedysh S.N."/>
        </authorList>
    </citation>
    <scope>NUCLEOTIDE SEQUENCE [LARGE SCALE GENOMIC DNA]</scope>
    <source>
        <strain evidence="3">SP5</strain>
    </source>
</reference>
<dbReference type="Proteomes" id="UP000214646">
    <property type="component" value="Unassembled WGS sequence"/>
</dbReference>
<evidence type="ECO:0000256" key="1">
    <source>
        <dbReference type="SAM" id="MobiDB-lite"/>
    </source>
</evidence>
<evidence type="ECO:0000313" key="3">
    <source>
        <dbReference type="Proteomes" id="UP000214646"/>
    </source>
</evidence>
<dbReference type="AlphaFoldDB" id="A0A225EG16"/>
<organism evidence="2 3">
    <name type="scientific">Fimbriiglobus ruber</name>
    <dbReference type="NCBI Taxonomy" id="1908690"/>
    <lineage>
        <taxon>Bacteria</taxon>
        <taxon>Pseudomonadati</taxon>
        <taxon>Planctomycetota</taxon>
        <taxon>Planctomycetia</taxon>
        <taxon>Gemmatales</taxon>
        <taxon>Gemmataceae</taxon>
        <taxon>Fimbriiglobus</taxon>
    </lineage>
</organism>
<gene>
    <name evidence="2" type="ORF">FRUB_00886</name>
</gene>
<sequence length="42" mass="4779">MRAGQGGTKGFTPESARGERIRPVFDFPPAPDWVRLRPLVRR</sequence>
<protein>
    <submittedName>
        <fullName evidence="2">Uncharacterized protein</fullName>
    </submittedName>
</protein>